<name>A0A974P2H6_9CAUL</name>
<dbReference type="AlphaFoldDB" id="A0A974P2H6"/>
<reference evidence="1" key="1">
    <citation type="submission" date="2021-01" db="EMBL/GenBank/DDBJ databases">
        <title>Genome sequence of Phenylobacterium sp. 20VBR1 isolated from a valley glaceir, Ny-Alesund, Svalbard.</title>
        <authorList>
            <person name="Thomas F.A."/>
            <person name="Krishnan K.P."/>
            <person name="Sinha R.K."/>
        </authorList>
    </citation>
    <scope>NUCLEOTIDE SEQUENCE</scope>
    <source>
        <strain evidence="1">20VBR1</strain>
    </source>
</reference>
<sequence length="92" mass="9525">MARAAGCDKQLIYRYFGGLEGLVDALGADFATWLEDSLGPATPPPPMASFRSAHPGVHGGAAGNVLVQRIAAWEIADPSPLVARLTVARAAP</sequence>
<dbReference type="InterPro" id="IPR009057">
    <property type="entry name" value="Homeodomain-like_sf"/>
</dbReference>
<gene>
    <name evidence="1" type="ORF">JKL49_23590</name>
</gene>
<dbReference type="Gene3D" id="1.10.357.10">
    <property type="entry name" value="Tetracycline Repressor, domain 2"/>
    <property type="match status" value="1"/>
</dbReference>
<organism evidence="1">
    <name type="scientific">Phenylobacterium glaciei</name>
    <dbReference type="NCBI Taxonomy" id="2803784"/>
    <lineage>
        <taxon>Bacteria</taxon>
        <taxon>Pseudomonadati</taxon>
        <taxon>Pseudomonadota</taxon>
        <taxon>Alphaproteobacteria</taxon>
        <taxon>Caulobacterales</taxon>
        <taxon>Caulobacteraceae</taxon>
        <taxon>Phenylobacterium</taxon>
    </lineage>
</organism>
<dbReference type="SUPFAM" id="SSF46689">
    <property type="entry name" value="Homeodomain-like"/>
    <property type="match status" value="1"/>
</dbReference>
<proteinExistence type="predicted"/>
<accession>A0A974P2H6</accession>
<dbReference type="EMBL" id="CP068570">
    <property type="protein sequence ID" value="QQZ49764.1"/>
    <property type="molecule type" value="Genomic_DNA"/>
</dbReference>
<protein>
    <submittedName>
        <fullName evidence="1">TetR/AcrR family transcriptional regulator</fullName>
    </submittedName>
</protein>
<evidence type="ECO:0000313" key="1">
    <source>
        <dbReference type="EMBL" id="QQZ49764.1"/>
    </source>
</evidence>